<dbReference type="InterPro" id="IPR052974">
    <property type="entry name" value="GH79_Enzymes"/>
</dbReference>
<dbReference type="PANTHER" id="PTHR36183:SF2">
    <property type="entry name" value="BETA-GLUCURONIDASE C-TERMINAL DOMAIN-CONTAINING PROTEIN"/>
    <property type="match status" value="1"/>
</dbReference>
<dbReference type="PANTHER" id="PTHR36183">
    <property type="entry name" value="BETA-GLUCURONIDASE"/>
    <property type="match status" value="1"/>
</dbReference>
<sequence>MGIKHLRVGGGSVDIKTIEPTKTDIDHFFGFVKAAGVKVLYSFRLLNGNAIVNAGIAKYIWSKYASYIDCFSIGNEPDWRSYHQTDPEITDYPSYYKKWKRFQKAILDSVPAATFTGPETGSNYPVAGAKNTNYNNKSWTVNFADDEKGSKLINYASLHNYAAQDAPGNSVESLVEKMLSPNMANANFPALYEADIIPVLKAGFDYRITESNSFSGDVAGGSNSFAAALFALDYMHWWAAHNASGVNFHNKQWVKNAPIYKDADGSFNTYPIGYGIKAFNIGGHGTVQPVIVTNPEGINLTAYAVRAANALYITIINKSYGEGAKDAKVTIKALRAGNRIATMSLNAAGNDVTALTGVTLGGSAISNSEQWQGKWTPLKTKKPATALYRYRLRLPLLLRSINYLNTPSTSANETPNTFWAILFNAALSPVKWNTLC</sequence>
<dbReference type="EMBL" id="JABFCR010000012">
    <property type="protein sequence ID" value="NNU33517.1"/>
    <property type="molecule type" value="Genomic_DNA"/>
</dbReference>
<dbReference type="InterPro" id="IPR013780">
    <property type="entry name" value="Glyco_hydro_b"/>
</dbReference>
<dbReference type="Gene3D" id="2.60.40.1180">
    <property type="entry name" value="Golgi alpha-mannosidase II"/>
    <property type="match status" value="1"/>
</dbReference>
<evidence type="ECO:0000313" key="2">
    <source>
        <dbReference type="Proteomes" id="UP000566071"/>
    </source>
</evidence>
<organism evidence="1 2">
    <name type="scientific">Mucilaginibacter humi</name>
    <dbReference type="NCBI Taxonomy" id="2732510"/>
    <lineage>
        <taxon>Bacteria</taxon>
        <taxon>Pseudomonadati</taxon>
        <taxon>Bacteroidota</taxon>
        <taxon>Sphingobacteriia</taxon>
        <taxon>Sphingobacteriales</taxon>
        <taxon>Sphingobacteriaceae</taxon>
        <taxon>Mucilaginibacter</taxon>
    </lineage>
</organism>
<dbReference type="Gene3D" id="3.20.20.80">
    <property type="entry name" value="Glycosidases"/>
    <property type="match status" value="1"/>
</dbReference>
<comment type="caution">
    <text evidence="1">The sequence shown here is derived from an EMBL/GenBank/DDBJ whole genome shotgun (WGS) entry which is preliminary data.</text>
</comment>
<evidence type="ECO:0008006" key="3">
    <source>
        <dbReference type="Google" id="ProtNLM"/>
    </source>
</evidence>
<dbReference type="InterPro" id="IPR017853">
    <property type="entry name" value="GH"/>
</dbReference>
<proteinExistence type="predicted"/>
<name>A0ABX1W635_9SPHI</name>
<accession>A0ABX1W635</accession>
<reference evidence="1 2" key="1">
    <citation type="submission" date="2020-05" db="EMBL/GenBank/DDBJ databases">
        <authorList>
            <person name="Khan S.A."/>
            <person name="Jeon C.O."/>
            <person name="Chun B.H."/>
        </authorList>
    </citation>
    <scope>NUCLEOTIDE SEQUENCE [LARGE SCALE GENOMIC DNA]</scope>
    <source>
        <strain evidence="1 2">S1162</strain>
    </source>
</reference>
<evidence type="ECO:0000313" key="1">
    <source>
        <dbReference type="EMBL" id="NNU33517.1"/>
    </source>
</evidence>
<protein>
    <recommendedName>
        <fullName evidence="3">Alpha-L-arabinofuranosidase C-terminal domain-containing protein</fullName>
    </recommendedName>
</protein>
<dbReference type="RefSeq" id="WP_175269211.1">
    <property type="nucleotide sequence ID" value="NZ_JABFCR010000012.1"/>
</dbReference>
<keyword evidence="2" id="KW-1185">Reference proteome</keyword>
<dbReference type="Proteomes" id="UP000566071">
    <property type="component" value="Unassembled WGS sequence"/>
</dbReference>
<dbReference type="SUPFAM" id="SSF51445">
    <property type="entry name" value="(Trans)glycosidases"/>
    <property type="match status" value="1"/>
</dbReference>
<gene>
    <name evidence="1" type="ORF">HK413_03960</name>
</gene>